<keyword evidence="10" id="KW-1185">Reference proteome</keyword>
<sequence length="449" mass="47822">MSRWLYALLVFSVAAILLNFLPLHLPALLLFVIAALGIIPLAALIGQSVEDVAEHTGERIGGLLFATFGNMTELIISILALSKGLVDVVSATIIGTILGNVLLMLGITVCVGGFRHGRLRFETRPASQYASLLALSIGGLLLPTIAELFASRAHQSMIVEHGVLLSDFIAVLLLVGYIASILFSVFQFGDNGVSENEMMEPLVGVRSVAAISRLLAYRQHVARSGVTGKTAVLRRIDGTVDAIMEHESKQVAGVATQNPAPADTILPAGAQAQMTSAAMEAEKPQAVEQEKPSLWRALALLALSTIGVAIISEVLVNAIEPMTSILHWNPAFVGLVFVPLIGAIPEYFNTISMAWNKRIGMVLSASAGSSIQIALLVAPILVLVSIFMPVRLDLVFSLVELAVLALATFLFSEVTKDGELVWLEGLLLILLYVMMGGTIFLFGTAPLLP</sequence>
<feature type="transmembrane region" description="Helical" evidence="7">
    <location>
        <begin position="169"/>
        <end position="189"/>
    </location>
</feature>
<keyword evidence="2" id="KW-0813">Transport</keyword>
<feature type="transmembrane region" description="Helical" evidence="7">
    <location>
        <begin position="5"/>
        <end position="21"/>
    </location>
</feature>
<dbReference type="PANTHER" id="PTHR31503:SF22">
    <property type="entry name" value="VACUOLAR CALCIUM ION TRANSPORTER"/>
    <property type="match status" value="1"/>
</dbReference>
<evidence type="ECO:0000313" key="9">
    <source>
        <dbReference type="EMBL" id="GCF06647.1"/>
    </source>
</evidence>
<organism evidence="9 10">
    <name type="scientific">Dictyobacter arantiisoli</name>
    <dbReference type="NCBI Taxonomy" id="2014874"/>
    <lineage>
        <taxon>Bacteria</taxon>
        <taxon>Bacillati</taxon>
        <taxon>Chloroflexota</taxon>
        <taxon>Ktedonobacteria</taxon>
        <taxon>Ktedonobacterales</taxon>
        <taxon>Dictyobacteraceae</taxon>
        <taxon>Dictyobacter</taxon>
    </lineage>
</organism>
<dbReference type="EMBL" id="BIXY01000001">
    <property type="protein sequence ID" value="GCF06647.1"/>
    <property type="molecule type" value="Genomic_DNA"/>
</dbReference>
<dbReference type="PANTHER" id="PTHR31503">
    <property type="entry name" value="VACUOLAR CALCIUM ION TRANSPORTER"/>
    <property type="match status" value="1"/>
</dbReference>
<keyword evidence="4 7" id="KW-1133">Transmembrane helix</keyword>
<feature type="transmembrane region" description="Helical" evidence="7">
    <location>
        <begin position="325"/>
        <end position="348"/>
    </location>
</feature>
<evidence type="ECO:0000256" key="6">
    <source>
        <dbReference type="ARBA" id="ARBA00023136"/>
    </source>
</evidence>
<dbReference type="Pfam" id="PF01699">
    <property type="entry name" value="Na_Ca_ex"/>
    <property type="match status" value="2"/>
</dbReference>
<evidence type="ECO:0000256" key="3">
    <source>
        <dbReference type="ARBA" id="ARBA00022692"/>
    </source>
</evidence>
<dbReference type="GO" id="GO:0015369">
    <property type="term" value="F:calcium:proton antiporter activity"/>
    <property type="evidence" value="ECO:0007669"/>
    <property type="project" value="TreeGrafter"/>
</dbReference>
<dbReference type="Gene3D" id="1.20.1420.30">
    <property type="entry name" value="NCX, central ion-binding region"/>
    <property type="match status" value="2"/>
</dbReference>
<proteinExistence type="predicted"/>
<feature type="transmembrane region" description="Helical" evidence="7">
    <location>
        <begin position="394"/>
        <end position="414"/>
    </location>
</feature>
<keyword evidence="3 7" id="KW-0812">Transmembrane</keyword>
<dbReference type="OrthoDB" id="9776105at2"/>
<dbReference type="GO" id="GO:0006874">
    <property type="term" value="P:intracellular calcium ion homeostasis"/>
    <property type="evidence" value="ECO:0007669"/>
    <property type="project" value="TreeGrafter"/>
</dbReference>
<dbReference type="GO" id="GO:0012505">
    <property type="term" value="C:endomembrane system"/>
    <property type="evidence" value="ECO:0007669"/>
    <property type="project" value="UniProtKB-SubCell"/>
</dbReference>
<comment type="caution">
    <text evidence="9">The sequence shown here is derived from an EMBL/GenBank/DDBJ whole genome shotgun (WGS) entry which is preliminary data.</text>
</comment>
<dbReference type="GO" id="GO:0016020">
    <property type="term" value="C:membrane"/>
    <property type="evidence" value="ECO:0007669"/>
    <property type="project" value="InterPro"/>
</dbReference>
<feature type="transmembrane region" description="Helical" evidence="7">
    <location>
        <begin position="126"/>
        <end position="149"/>
    </location>
</feature>
<feature type="domain" description="Sodium/calcium exchanger membrane region" evidence="8">
    <location>
        <begin position="27"/>
        <end position="185"/>
    </location>
</feature>
<dbReference type="InterPro" id="IPR004837">
    <property type="entry name" value="NaCa_Exmemb"/>
</dbReference>
<feature type="domain" description="Sodium/calcium exchanger membrane region" evidence="8">
    <location>
        <begin position="297"/>
        <end position="434"/>
    </location>
</feature>
<evidence type="ECO:0000256" key="5">
    <source>
        <dbReference type="ARBA" id="ARBA00023065"/>
    </source>
</evidence>
<evidence type="ECO:0000256" key="2">
    <source>
        <dbReference type="ARBA" id="ARBA00022448"/>
    </source>
</evidence>
<protein>
    <submittedName>
        <fullName evidence="9">Calcium/proton exchanger</fullName>
    </submittedName>
</protein>
<evidence type="ECO:0000256" key="4">
    <source>
        <dbReference type="ARBA" id="ARBA00022989"/>
    </source>
</evidence>
<evidence type="ECO:0000259" key="8">
    <source>
        <dbReference type="Pfam" id="PF01699"/>
    </source>
</evidence>
<evidence type="ECO:0000256" key="7">
    <source>
        <dbReference type="SAM" id="Phobius"/>
    </source>
</evidence>
<feature type="transmembrane region" description="Helical" evidence="7">
    <location>
        <begin position="61"/>
        <end position="82"/>
    </location>
</feature>
<evidence type="ECO:0000313" key="10">
    <source>
        <dbReference type="Proteomes" id="UP000322530"/>
    </source>
</evidence>
<accession>A0A5A5T5N3</accession>
<dbReference type="Proteomes" id="UP000322530">
    <property type="component" value="Unassembled WGS sequence"/>
</dbReference>
<feature type="transmembrane region" description="Helical" evidence="7">
    <location>
        <begin position="298"/>
        <end position="319"/>
    </location>
</feature>
<dbReference type="RefSeq" id="WP_149399410.1">
    <property type="nucleotide sequence ID" value="NZ_BIXY01000001.1"/>
</dbReference>
<reference evidence="9 10" key="1">
    <citation type="submission" date="2019-01" db="EMBL/GenBank/DDBJ databases">
        <title>Draft genome sequence of Dictyobacter sp. Uno17.</title>
        <authorList>
            <person name="Wang C.M."/>
            <person name="Zheng Y."/>
            <person name="Sakai Y."/>
            <person name="Abe K."/>
            <person name="Yokota A."/>
            <person name="Yabe S."/>
        </authorList>
    </citation>
    <scope>NUCLEOTIDE SEQUENCE [LARGE SCALE GENOMIC DNA]</scope>
    <source>
        <strain evidence="9 10">Uno17</strain>
    </source>
</reference>
<feature type="transmembrane region" description="Helical" evidence="7">
    <location>
        <begin position="426"/>
        <end position="448"/>
    </location>
</feature>
<feature type="transmembrane region" description="Helical" evidence="7">
    <location>
        <begin position="360"/>
        <end position="388"/>
    </location>
</feature>
<feature type="transmembrane region" description="Helical" evidence="7">
    <location>
        <begin position="27"/>
        <end position="49"/>
    </location>
</feature>
<feature type="transmembrane region" description="Helical" evidence="7">
    <location>
        <begin position="88"/>
        <end position="114"/>
    </location>
</feature>
<gene>
    <name evidence="9" type="ORF">KDI_02110</name>
</gene>
<dbReference type="InterPro" id="IPR044880">
    <property type="entry name" value="NCX_ion-bd_dom_sf"/>
</dbReference>
<evidence type="ECO:0000256" key="1">
    <source>
        <dbReference type="ARBA" id="ARBA00004127"/>
    </source>
</evidence>
<dbReference type="InterPro" id="IPR004713">
    <property type="entry name" value="CaH_exchang"/>
</dbReference>
<keyword evidence="5" id="KW-0406">Ion transport</keyword>
<comment type="subcellular location">
    <subcellularLocation>
        <location evidence="1">Endomembrane system</location>
        <topology evidence="1">Multi-pass membrane protein</topology>
    </subcellularLocation>
</comment>
<dbReference type="AlphaFoldDB" id="A0A5A5T5N3"/>
<keyword evidence="6 7" id="KW-0472">Membrane</keyword>
<name>A0A5A5T5N3_9CHLR</name>